<protein>
    <submittedName>
        <fullName evidence="1">Uncharacterized protein</fullName>
    </submittedName>
</protein>
<name>A0AAD5LUW8_PARTN</name>
<reference evidence="1" key="1">
    <citation type="submission" date="2021-06" db="EMBL/GenBank/DDBJ databases">
        <title>Parelaphostrongylus tenuis whole genome reference sequence.</title>
        <authorList>
            <person name="Garwood T.J."/>
            <person name="Larsen P.A."/>
            <person name="Fountain-Jones N.M."/>
            <person name="Garbe J.R."/>
            <person name="Macchietto M.G."/>
            <person name="Kania S.A."/>
            <person name="Gerhold R.W."/>
            <person name="Richards J.E."/>
            <person name="Wolf T.M."/>
        </authorList>
    </citation>
    <scope>NUCLEOTIDE SEQUENCE</scope>
    <source>
        <strain evidence="1">MNPRO001-30</strain>
        <tissue evidence="1">Meninges</tissue>
    </source>
</reference>
<dbReference type="Proteomes" id="UP001196413">
    <property type="component" value="Unassembled WGS sequence"/>
</dbReference>
<gene>
    <name evidence="1" type="ORF">KIN20_000089</name>
</gene>
<proteinExistence type="predicted"/>
<evidence type="ECO:0000313" key="1">
    <source>
        <dbReference type="EMBL" id="KAJ1345533.1"/>
    </source>
</evidence>
<keyword evidence="2" id="KW-1185">Reference proteome</keyword>
<comment type="caution">
    <text evidence="1">The sequence shown here is derived from an EMBL/GenBank/DDBJ whole genome shotgun (WGS) entry which is preliminary data.</text>
</comment>
<organism evidence="1 2">
    <name type="scientific">Parelaphostrongylus tenuis</name>
    <name type="common">Meningeal worm</name>
    <dbReference type="NCBI Taxonomy" id="148309"/>
    <lineage>
        <taxon>Eukaryota</taxon>
        <taxon>Metazoa</taxon>
        <taxon>Ecdysozoa</taxon>
        <taxon>Nematoda</taxon>
        <taxon>Chromadorea</taxon>
        <taxon>Rhabditida</taxon>
        <taxon>Rhabditina</taxon>
        <taxon>Rhabditomorpha</taxon>
        <taxon>Strongyloidea</taxon>
        <taxon>Metastrongylidae</taxon>
        <taxon>Parelaphostrongylus</taxon>
    </lineage>
</organism>
<sequence length="59" mass="6947">MYQNLAKLFVMEICGKSQQHETDVMNPRILHQIEQEANKIVSIDITSEHIMRQDFAVHH</sequence>
<dbReference type="AlphaFoldDB" id="A0AAD5LUW8"/>
<accession>A0AAD5LUW8</accession>
<dbReference type="EMBL" id="JAHQIW010000010">
    <property type="protein sequence ID" value="KAJ1345533.1"/>
    <property type="molecule type" value="Genomic_DNA"/>
</dbReference>
<evidence type="ECO:0000313" key="2">
    <source>
        <dbReference type="Proteomes" id="UP001196413"/>
    </source>
</evidence>